<comment type="caution">
    <text evidence="3">The sequence shown here is derived from an EMBL/GenBank/DDBJ whole genome shotgun (WGS) entry which is preliminary data.</text>
</comment>
<keyword evidence="4" id="KW-1185">Reference proteome</keyword>
<name>A0A934RTA3_9BACT</name>
<protein>
    <submittedName>
        <fullName evidence="3">IS3 family transposase</fullName>
    </submittedName>
</protein>
<dbReference type="Pfam" id="PF13276">
    <property type="entry name" value="HTH_21"/>
    <property type="match status" value="1"/>
</dbReference>
<evidence type="ECO:0000313" key="3">
    <source>
        <dbReference type="EMBL" id="MBK1835048.1"/>
    </source>
</evidence>
<dbReference type="Pfam" id="PF00665">
    <property type="entry name" value="rve"/>
    <property type="match status" value="1"/>
</dbReference>
<gene>
    <name evidence="3" type="ORF">JIN78_13340</name>
</gene>
<dbReference type="AlphaFoldDB" id="A0A934RTA3"/>
<dbReference type="PANTHER" id="PTHR47515:SF1">
    <property type="entry name" value="BLR2054 PROTEIN"/>
    <property type="match status" value="1"/>
</dbReference>
<dbReference type="PANTHER" id="PTHR47515">
    <property type="entry name" value="LOW CALCIUM RESPONSE LOCUS PROTEIN T"/>
    <property type="match status" value="1"/>
</dbReference>
<evidence type="ECO:0000259" key="1">
    <source>
        <dbReference type="Pfam" id="PF00665"/>
    </source>
</evidence>
<accession>A0A934RTA3</accession>
<evidence type="ECO:0000259" key="2">
    <source>
        <dbReference type="Pfam" id="PF13276"/>
    </source>
</evidence>
<dbReference type="InterPro" id="IPR001584">
    <property type="entry name" value="Integrase_cat-core"/>
</dbReference>
<reference evidence="3" key="1">
    <citation type="submission" date="2021-01" db="EMBL/GenBank/DDBJ databases">
        <title>Modified the classification status of verrucomicrobia.</title>
        <authorList>
            <person name="Feng X."/>
        </authorList>
    </citation>
    <scope>NUCLEOTIDE SEQUENCE</scope>
    <source>
        <strain evidence="3">KCTC 12986</strain>
    </source>
</reference>
<dbReference type="Proteomes" id="UP000604083">
    <property type="component" value="Unassembled WGS sequence"/>
</dbReference>
<dbReference type="SUPFAM" id="SSF53098">
    <property type="entry name" value="Ribonuclease H-like"/>
    <property type="match status" value="1"/>
</dbReference>
<dbReference type="InterPro" id="IPR012337">
    <property type="entry name" value="RNaseH-like_sf"/>
</dbReference>
<evidence type="ECO:0000313" key="4">
    <source>
        <dbReference type="Proteomes" id="UP000604083"/>
    </source>
</evidence>
<organism evidence="3 4">
    <name type="scientific">Roseibacillus ishigakijimensis</name>
    <dbReference type="NCBI Taxonomy" id="454146"/>
    <lineage>
        <taxon>Bacteria</taxon>
        <taxon>Pseudomonadati</taxon>
        <taxon>Verrucomicrobiota</taxon>
        <taxon>Verrucomicrobiia</taxon>
        <taxon>Verrucomicrobiales</taxon>
        <taxon>Verrucomicrobiaceae</taxon>
        <taxon>Roseibacillus</taxon>
    </lineage>
</organism>
<dbReference type="EMBL" id="JAENIO010000039">
    <property type="protein sequence ID" value="MBK1835048.1"/>
    <property type="molecule type" value="Genomic_DNA"/>
</dbReference>
<dbReference type="InterPro" id="IPR025948">
    <property type="entry name" value="HTH-like_dom"/>
</dbReference>
<dbReference type="RefSeq" id="WP_200392484.1">
    <property type="nucleotide sequence ID" value="NZ_JAENIO010000039.1"/>
</dbReference>
<sequence>MNQPRAIHRYRGMKQASDAPLVKAIRSLAMQKPRAGYRTVTKYLRREGWEVNLKRVHRVWKQEGLKVPMKPARKKARGSSAGSTQLRRAEAADHVWSYDFIFDQTADGSRLKWLPILDEYSRELMSLNVARSMTAQDVTEQLDRLVALAWCPSVHQVR</sequence>
<feature type="domain" description="HTH-like" evidence="2">
    <location>
        <begin position="21"/>
        <end position="71"/>
    </location>
</feature>
<proteinExistence type="predicted"/>
<feature type="domain" description="Integrase catalytic" evidence="1">
    <location>
        <begin position="91"/>
        <end position="150"/>
    </location>
</feature>